<proteinExistence type="predicted"/>
<name>A0ABZ3FRL6_9ACTN</name>
<dbReference type="GO" id="GO:0016874">
    <property type="term" value="F:ligase activity"/>
    <property type="evidence" value="ECO:0007669"/>
    <property type="project" value="UniProtKB-KW"/>
</dbReference>
<evidence type="ECO:0000256" key="1">
    <source>
        <dbReference type="ARBA" id="ARBA00048819"/>
    </source>
</evidence>
<evidence type="ECO:0000313" key="2">
    <source>
        <dbReference type="EMBL" id="XAN07457.1"/>
    </source>
</evidence>
<reference evidence="2 3" key="1">
    <citation type="submission" date="2024-04" db="EMBL/GenBank/DDBJ databases">
        <title>Isolation of an actinomycete strain from pig manure.</title>
        <authorList>
            <person name="Gong T."/>
            <person name="Yu Z."/>
            <person name="An M."/>
            <person name="Wei C."/>
            <person name="Yang W."/>
            <person name="Liu L."/>
        </authorList>
    </citation>
    <scope>NUCLEOTIDE SEQUENCE [LARGE SCALE GENOMIC DNA]</scope>
    <source>
        <strain evidence="2 3">ZF39</strain>
    </source>
</reference>
<dbReference type="SUPFAM" id="SSF55931">
    <property type="entry name" value="Glutamine synthetase/guanido kinase"/>
    <property type="match status" value="1"/>
</dbReference>
<gene>
    <name evidence="2" type="ORF">AADG42_09185</name>
</gene>
<accession>A0ABZ3FRL6</accession>
<dbReference type="InterPro" id="IPR014746">
    <property type="entry name" value="Gln_synth/guanido_kin_cat_dom"/>
</dbReference>
<dbReference type="EMBL" id="CP154795">
    <property type="protein sequence ID" value="XAN07457.1"/>
    <property type="molecule type" value="Genomic_DNA"/>
</dbReference>
<dbReference type="InterPro" id="IPR016602">
    <property type="entry name" value="UCP012666"/>
</dbReference>
<protein>
    <submittedName>
        <fullName evidence="2">Glutamate--cysteine ligase</fullName>
    </submittedName>
</protein>
<evidence type="ECO:0000313" key="3">
    <source>
        <dbReference type="Proteomes" id="UP001442841"/>
    </source>
</evidence>
<dbReference type="Gene3D" id="3.30.590.20">
    <property type="match status" value="1"/>
</dbReference>
<dbReference type="PANTHER" id="PTHR36510">
    <property type="entry name" value="GLUTAMATE--CYSTEINE LIGASE 2-RELATED"/>
    <property type="match status" value="1"/>
</dbReference>
<dbReference type="PANTHER" id="PTHR36510:SF3">
    <property type="entry name" value="CONSERVED PROTEIN"/>
    <property type="match status" value="1"/>
</dbReference>
<dbReference type="RefSeq" id="WP_425308917.1">
    <property type="nucleotide sequence ID" value="NZ_CP154795.1"/>
</dbReference>
<keyword evidence="2" id="KW-0436">Ligase</keyword>
<comment type="catalytic activity">
    <reaction evidence="1">
        <text>L-cysteine + L-glutamate + ATP = gamma-L-glutamyl-L-cysteine + ADP + phosphate + H(+)</text>
        <dbReference type="Rhea" id="RHEA:13285"/>
        <dbReference type="ChEBI" id="CHEBI:15378"/>
        <dbReference type="ChEBI" id="CHEBI:29985"/>
        <dbReference type="ChEBI" id="CHEBI:30616"/>
        <dbReference type="ChEBI" id="CHEBI:35235"/>
        <dbReference type="ChEBI" id="CHEBI:43474"/>
        <dbReference type="ChEBI" id="CHEBI:58173"/>
        <dbReference type="ChEBI" id="CHEBI:456216"/>
        <dbReference type="EC" id="6.3.2.2"/>
    </reaction>
</comment>
<keyword evidence="3" id="KW-1185">Reference proteome</keyword>
<dbReference type="Proteomes" id="UP001442841">
    <property type="component" value="Chromosome"/>
</dbReference>
<dbReference type="Pfam" id="PF04107">
    <property type="entry name" value="GCS2"/>
    <property type="match status" value="1"/>
</dbReference>
<organism evidence="2 3">
    <name type="scientific">Ammonicoccus fulvus</name>
    <dbReference type="NCBI Taxonomy" id="3138240"/>
    <lineage>
        <taxon>Bacteria</taxon>
        <taxon>Bacillati</taxon>
        <taxon>Actinomycetota</taxon>
        <taxon>Actinomycetes</taxon>
        <taxon>Propionibacteriales</taxon>
        <taxon>Propionibacteriaceae</taxon>
        <taxon>Ammonicoccus</taxon>
    </lineage>
</organism>
<sequence length="492" mass="55339">MGKEVSSAEYTREQRRDFRTRVRRGLDVFELMLSHHHFEAGRPMTGLEIELNLIDADGNPSFHNADVLQAIADPDYQTELARYNIELNSPPRTLGGESALQREEELRASLNRAEERAAAKGSHICCIGILPTLRSGHFGEDWISEERRYTALNDSIFIARGEDIEIDIEGPTERLQMWADTIAPESACTSVQLHLQVSPGEFAPYWNAAQAISGPQIAVGANSPFLFGKRLWAETRIVLFKQATDTRPVELRNQGVRPRVFFGERWANSVFDLFEENTRYFPSLLAEVSDEDPFAVLESGRAPELPEMCLHNGTIYRWNRPIYDVVDGKPHLRVENRVLPAGPTMIDTMANAAFYYGLVRSLATSDRPVWSRLSFPTAFENFAHCAKHGLEADVYWPGFGELSVDELILRHLLPLAADGLASWGVAQSVIDRYLPIIEQRCLTGLNGAAWQVQAVERFEAAGASRDEALHRMLQLYVEGMHGNEPVHTWALP</sequence>
<dbReference type="InterPro" id="IPR006336">
    <property type="entry name" value="GCS2"/>
</dbReference>
<dbReference type="InterPro" id="IPR050141">
    <property type="entry name" value="GCL_type2/YbdK_subfam"/>
</dbReference>
<dbReference type="PIRSF" id="PIRSF012666">
    <property type="entry name" value="UCP012666"/>
    <property type="match status" value="1"/>
</dbReference>